<evidence type="ECO:0000256" key="2">
    <source>
        <dbReference type="SAM" id="SignalP"/>
    </source>
</evidence>
<reference evidence="4 5" key="1">
    <citation type="submission" date="2020-01" db="EMBL/GenBank/DDBJ databases">
        <title>Whole genome sequencing of Halomonas alkaliphila strain LS44.</title>
        <authorList>
            <person name="Kumar S."/>
            <person name="Paul D."/>
            <person name="Shouche Y."/>
            <person name="Suryavanshi M.V."/>
        </authorList>
    </citation>
    <scope>NUCLEOTIDE SEQUENCE [LARGE SCALE GENOMIC DNA]</scope>
    <source>
        <strain evidence="4 5">LS44</strain>
    </source>
</reference>
<feature type="region of interest" description="Disordered" evidence="1">
    <location>
        <begin position="171"/>
        <end position="192"/>
    </location>
</feature>
<evidence type="ECO:0000313" key="5">
    <source>
        <dbReference type="Proteomes" id="UP000480312"/>
    </source>
</evidence>
<dbReference type="Gene3D" id="2.60.120.380">
    <property type="match status" value="1"/>
</dbReference>
<accession>A0A7C9K2Y7</accession>
<dbReference type="InterPro" id="IPR002035">
    <property type="entry name" value="VWF_A"/>
</dbReference>
<organism evidence="4 5">
    <name type="scientific">Vreelandella alkaliphila</name>
    <dbReference type="NCBI Taxonomy" id="272774"/>
    <lineage>
        <taxon>Bacteria</taxon>
        <taxon>Pseudomonadati</taxon>
        <taxon>Pseudomonadota</taxon>
        <taxon>Gammaproteobacteria</taxon>
        <taxon>Oceanospirillales</taxon>
        <taxon>Halomonadaceae</taxon>
        <taxon>Vreelandella</taxon>
    </lineage>
</organism>
<evidence type="ECO:0000313" key="4">
    <source>
        <dbReference type="EMBL" id="NDL69062.1"/>
    </source>
</evidence>
<evidence type="ECO:0000256" key="1">
    <source>
        <dbReference type="SAM" id="MobiDB-lite"/>
    </source>
</evidence>
<comment type="caution">
    <text evidence="4">The sequence shown here is derived from an EMBL/GenBank/DDBJ whole genome shotgun (WGS) entry which is preliminary data.</text>
</comment>
<feature type="signal peptide" evidence="2">
    <location>
        <begin position="1"/>
        <end position="23"/>
    </location>
</feature>
<feature type="chain" id="PRO_5028909222" evidence="2">
    <location>
        <begin position="24"/>
        <end position="1698"/>
    </location>
</feature>
<dbReference type="SUPFAM" id="SSF53300">
    <property type="entry name" value="vWA-like"/>
    <property type="match status" value="2"/>
</dbReference>
<keyword evidence="2" id="KW-0732">Signal</keyword>
<dbReference type="EMBL" id="JAAEHK010000001">
    <property type="protein sequence ID" value="NDL69062.1"/>
    <property type="molecule type" value="Genomic_DNA"/>
</dbReference>
<sequence>MVATGRFLAGLALLWWCAQSAQAFPRLTLEREPNNTLDTAQEFHGEARLIGQVVADDQDLYRWRLGDDDLDHLWRFQLLADDGASVSVEVTPFPAQAQAGIATFGSATQPEQVADDTPLLSLLATQQRAEVIERGLLIPAADYLIHLTGQEGGGGYQLVVSREAALTLNQQRAADEAPQHDDSPPQSPPQLPPQLTIGKPAALRLDPGESQQLAFQVSATSPSLTLHIDGDEAERLGICLFDDQRHTPTCRHGANAQLFEDAALPAGDYRVVFEPPRRGDPIDITVSLEQGTPLADDQVSLPNYSADWAYPIAPMDTLTGQLGSDDDAWFMFDLGAERRQWQIQAQSDTRLSRLELYQPERLAMDTLSFNALFPGEDRATAHSVNSETLRIDNLQLLPGRYLVRLSGNNAPYRVSLTAKESPAPGYEAEPNNLPRHANPMWLGEAIRGTFHQVHDQDYFQFHVPGWNRARLTLKPPEEVDTHAWLQWDGETRHQNEHLTLRANGEPQQASFWLSPGDRLLRLRGQQASDTTYQARLELIPPWDLRDGVTPAPTLEQAPLIPRETRISIGLQGKVVEEGYLRLPAGEDQRELLLFGGVVTGERQPRGGEIWITLRTQEGGEIPLTLDTRSREHSAMLPAGQPIIMQVRFGPNTQPVDIVDAQRAPPLPLNLAMTADHTALAAFDPQGQQVSVELTLDNQEDASQTLALEAHLSHDAARLSGLPASLLVPAKSAQTLLLTLTAPPELAEGDSLVVFLRAGEHDERLALAVVRDATPRSPLDWQDDSFALHGLTDLAWAGLGAAFVDPESGEDVGERWRRRNTELRALIDGLSSASALSWREMGDPLPPLRLAGSGGTLHALLFNQRSHHDIARRWRHVAIAAGNSPDDLTPLMEVELAAQAEEQLFLLETPVAARYLQITPLSVWGEPPGQGAITGIGMFRALGEPQGQLAQQAHDLLASEHGGHWLYTLPDLRSLHGLVGQRHTLGNQGRQVESRARQGERIHGRTIEMVFGFLNQRAARIDELRWVDDLDWQGDPVERVRIYTSTEGPVGPWERQASWALERDEEGVARLDLPDAPWVRYLKLVFDEPDADPEQSNPRWRIPASIQAIEASDLASGESILAYWGLDHTQGPFDAVALRDANGNGAAPLGGGLADREAMPTADLWAEGRFEEPGESETYQIRLEEGNNTLVFFLAESLRGRLSATLTNPEGEAVALTWRDEPGGRRAKAEGLEPGRYQLALAEPPRSIVFIWDGSGSIGVHQSAIYQALLRFAEGLRPGREVSNLMALGGPLLIDGWADSPAAMAMALGHYDMRFHDSDAEPALRIASQALAQRDGEKVIFLITDAEQVGRDLGAWETLAQVRPRIFSMSLGHGGQRDPDELRWYQNLMQAWSRVGDGRYAYATGRNDLIKAFEQGMRQLRNPTDYRLAIEQRYKEPPEPGSLEVVSGSSPSIGAGAVQLIFDASGSMLQPMEGGRRIEVARRIVDEVLKTRIPDHVPVALRAFGHTEPHSCATELLVAAEPGSHALAREAVAGLQAVNLARTPLADSLLAVTDDLAAYADQPRLVVMLTDGEETCEGNVEEAVEALFAKGVNLQVNIVGFHIEDTALQAEFSRLAMLGGGEYFNSRDDQQLAEGLKAALAAKWLLLNTDGDIVASGRVDGEPIILPTGNYTLQLERAGEALQHSIHIPPDGKITFKLD</sequence>
<gene>
    <name evidence="4" type="ORF">GPL32_00895</name>
</gene>
<dbReference type="SMART" id="SM00327">
    <property type="entry name" value="VWA"/>
    <property type="match status" value="1"/>
</dbReference>
<dbReference type="Gene3D" id="3.40.50.410">
    <property type="entry name" value="von Willebrand factor, type A domain"/>
    <property type="match status" value="2"/>
</dbReference>
<dbReference type="RefSeq" id="WP_162217006.1">
    <property type="nucleotide sequence ID" value="NZ_JAAEHK010000001.1"/>
</dbReference>
<dbReference type="PROSITE" id="PS50234">
    <property type="entry name" value="VWFA"/>
    <property type="match status" value="1"/>
</dbReference>
<feature type="domain" description="VWFA" evidence="3">
    <location>
        <begin position="1456"/>
        <end position="1639"/>
    </location>
</feature>
<protein>
    <submittedName>
        <fullName evidence="4">VWA domain-containing protein</fullName>
    </submittedName>
</protein>
<dbReference type="InterPro" id="IPR036465">
    <property type="entry name" value="vWFA_dom_sf"/>
</dbReference>
<dbReference type="OrthoDB" id="9783818at2"/>
<name>A0A7C9K2Y7_9GAMM</name>
<dbReference type="Proteomes" id="UP000480312">
    <property type="component" value="Unassembled WGS sequence"/>
</dbReference>
<evidence type="ECO:0000259" key="3">
    <source>
        <dbReference type="PROSITE" id="PS50234"/>
    </source>
</evidence>
<proteinExistence type="predicted"/>
<feature type="compositionally biased region" description="Basic and acidic residues" evidence="1">
    <location>
        <begin position="173"/>
        <end position="183"/>
    </location>
</feature>